<feature type="transmembrane region" description="Helical" evidence="14">
    <location>
        <begin position="680"/>
        <end position="701"/>
    </location>
</feature>
<keyword evidence="5" id="KW-1003">Cell membrane</keyword>
<keyword evidence="10" id="KW-0406">Ion transport</keyword>
<keyword evidence="12" id="KW-0739">Sodium transport</keyword>
<feature type="transmembrane region" description="Helical" evidence="14">
    <location>
        <begin position="474"/>
        <end position="493"/>
    </location>
</feature>
<feature type="transmembrane region" description="Helical" evidence="14">
    <location>
        <begin position="778"/>
        <end position="797"/>
    </location>
</feature>
<dbReference type="Pfam" id="PF20501">
    <property type="entry name" value="MbhE"/>
    <property type="match status" value="1"/>
</dbReference>
<accession>A0ABW0YLZ3</accession>
<evidence type="ECO:0000256" key="10">
    <source>
        <dbReference type="ARBA" id="ARBA00023065"/>
    </source>
</evidence>
<keyword evidence="8 14" id="KW-1133">Transmembrane helix</keyword>
<evidence type="ECO:0000256" key="1">
    <source>
        <dbReference type="ARBA" id="ARBA00004651"/>
    </source>
</evidence>
<evidence type="ECO:0000256" key="14">
    <source>
        <dbReference type="SAM" id="Phobius"/>
    </source>
</evidence>
<keyword evidence="3" id="KW-0813">Transport</keyword>
<evidence type="ECO:0000256" key="3">
    <source>
        <dbReference type="ARBA" id="ARBA00022448"/>
    </source>
</evidence>
<feature type="transmembrane region" description="Helical" evidence="14">
    <location>
        <begin position="431"/>
        <end position="453"/>
    </location>
</feature>
<feature type="transmembrane region" description="Helical" evidence="14">
    <location>
        <begin position="202"/>
        <end position="222"/>
    </location>
</feature>
<gene>
    <name evidence="19" type="ORF">ACFPU1_11805</name>
</gene>
<feature type="transmembrane region" description="Helical" evidence="14">
    <location>
        <begin position="134"/>
        <end position="154"/>
    </location>
</feature>
<proteinExistence type="inferred from homology"/>
<evidence type="ECO:0000259" key="16">
    <source>
        <dbReference type="Pfam" id="PF00662"/>
    </source>
</evidence>
<evidence type="ECO:0000256" key="8">
    <source>
        <dbReference type="ARBA" id="ARBA00022989"/>
    </source>
</evidence>
<feature type="transmembrane region" description="Helical" evidence="14">
    <location>
        <begin position="112"/>
        <end position="128"/>
    </location>
</feature>
<feature type="domain" description="NADH:quinone oxidoreductase/Mrp antiporter transmembrane" evidence="15">
    <location>
        <begin position="129"/>
        <end position="421"/>
    </location>
</feature>
<evidence type="ECO:0000259" key="18">
    <source>
        <dbReference type="Pfam" id="PF20501"/>
    </source>
</evidence>
<feature type="transmembrane region" description="Helical" evidence="14">
    <location>
        <begin position="166"/>
        <end position="187"/>
    </location>
</feature>
<dbReference type="InterPro" id="IPR050616">
    <property type="entry name" value="CPA3_Na-H_Antiporter_A"/>
</dbReference>
<evidence type="ECO:0000256" key="13">
    <source>
        <dbReference type="RuleBase" id="RU000320"/>
    </source>
</evidence>
<name>A0ABW0YLZ3_9BACI</name>
<dbReference type="Pfam" id="PF00361">
    <property type="entry name" value="Proton_antipo_M"/>
    <property type="match status" value="1"/>
</dbReference>
<feature type="transmembrane region" description="Helical" evidence="14">
    <location>
        <begin position="243"/>
        <end position="261"/>
    </location>
</feature>
<feature type="transmembrane region" description="Helical" evidence="14">
    <location>
        <begin position="375"/>
        <end position="399"/>
    </location>
</feature>
<feature type="domain" description="MrpA C-terminal/MbhE" evidence="18">
    <location>
        <begin position="716"/>
        <end position="796"/>
    </location>
</feature>
<dbReference type="PRINTS" id="PR01434">
    <property type="entry name" value="NADHDHGNASE5"/>
</dbReference>
<evidence type="ECO:0000313" key="19">
    <source>
        <dbReference type="EMBL" id="MFC5713470.1"/>
    </source>
</evidence>
<feature type="transmembrane region" description="Helical" evidence="14">
    <location>
        <begin position="72"/>
        <end position="100"/>
    </location>
</feature>
<feature type="transmembrane region" description="Helical" evidence="14">
    <location>
        <begin position="300"/>
        <end position="328"/>
    </location>
</feature>
<feature type="transmembrane region" description="Helical" evidence="14">
    <location>
        <begin position="629"/>
        <end position="647"/>
    </location>
</feature>
<feature type="domain" description="NADH-Ubiquinone oxidoreductase (complex I) chain 5 N-terminal" evidence="16">
    <location>
        <begin position="67"/>
        <end position="113"/>
    </location>
</feature>
<feature type="transmembrane region" description="Helical" evidence="14">
    <location>
        <begin position="32"/>
        <end position="52"/>
    </location>
</feature>
<feature type="transmembrane region" description="Helical" evidence="14">
    <location>
        <begin position="597"/>
        <end position="614"/>
    </location>
</feature>
<dbReference type="InterPro" id="IPR025383">
    <property type="entry name" value="MrpA_C/MbhD"/>
</dbReference>
<comment type="subcellular location">
    <subcellularLocation>
        <location evidence="1">Cell membrane</location>
        <topology evidence="1">Multi-pass membrane protein</topology>
    </subcellularLocation>
    <subcellularLocation>
        <location evidence="13">Membrane</location>
        <topology evidence="13">Multi-pass membrane protein</topology>
    </subcellularLocation>
</comment>
<feature type="transmembrane region" description="Helical" evidence="14">
    <location>
        <begin position="654"/>
        <end position="674"/>
    </location>
</feature>
<evidence type="ECO:0000259" key="17">
    <source>
        <dbReference type="Pfam" id="PF13244"/>
    </source>
</evidence>
<reference evidence="20" key="1">
    <citation type="journal article" date="2019" name="Int. J. Syst. Evol. Microbiol.">
        <title>The Global Catalogue of Microorganisms (GCM) 10K type strain sequencing project: providing services to taxonomists for standard genome sequencing and annotation.</title>
        <authorList>
            <consortium name="The Broad Institute Genomics Platform"/>
            <consortium name="The Broad Institute Genome Sequencing Center for Infectious Disease"/>
            <person name="Wu L."/>
            <person name="Ma J."/>
        </authorList>
    </citation>
    <scope>NUCLEOTIDE SEQUENCE [LARGE SCALE GENOMIC DNA]</scope>
    <source>
        <strain evidence="20">CECT 7184</strain>
    </source>
</reference>
<keyword evidence="11 14" id="KW-0472">Membrane</keyword>
<protein>
    <submittedName>
        <fullName evidence="19">Na+/H+ antiporter subunit A</fullName>
    </submittedName>
</protein>
<evidence type="ECO:0000256" key="6">
    <source>
        <dbReference type="ARBA" id="ARBA00022692"/>
    </source>
</evidence>
<feature type="transmembrane region" description="Helical" evidence="14">
    <location>
        <begin position="273"/>
        <end position="293"/>
    </location>
</feature>
<keyword evidence="20" id="KW-1185">Reference proteome</keyword>
<sequence>MTLLHWAVLSPFLLAILIPFLYRYARAVHTGWFVMILPAVLFIYFLTFLPVTSGGSVVEQTVPWVPSLGINFTVYVDGLSLLFALLISGIGALVVLYSIFYLSKKTERLNNFYVYLLMFMGAMFGVVLSDNLIVLYVFWELTSLASALLISYWYHREKSTYGAQKSMLITVFGGFAMLGGFILLYVMTGTFSIRGIIEQVDVVAASPLFLPAMLLVLLGAFTKSAQFPFHIWLPDAMEAPTPVSAYLHSATMVKAGIYLVARLTPVFGGSAEWFWILSGFGIVTLVWGSISAVRQKDLKGILAFSTVSQLGLIMTLLGLGSASLAFGFGEDTMLYSAATLAAIFHLINHATFKGSLFMAAGIVDHETGTRDIRKLGGLMSIMPITFTVSLIGTAAMAGLPPFNGFLSKEMFFTGVLNAMSFEGFNMQTLGLLFPVFAWIASVFTFLYCLIMFFKTFTGDFKPENYDKHVHEAPAGMLISPVVLASLVIIFGLFPNLLAYSVIEPAMASILPNLLAEGETFYVNIYHWHGFNTELFMTLGVVAFGSLLYVNMNKWSAMKVYMKERDPLNGLYDNSLDWLIVGSQGVTRVQMTGLLRDYFAYMLAFMMLLFIYSFMRYDAFAIDLENVAPISWYMWILTGIFIATTVVIPFINKRITAIIVVGVIGFLLALFFVIFRAPDLALTQLLVETVMVVLFLLVFYHLPELRKESFKPAFKVTNAIIAVTVGTVVTLIAFSAHAMRHQNGFEAISQFFIDNSYELAGGLNMVNVILVDFRGLDTLLEVLVLAVAALGVITMIKLKMTGREDV</sequence>
<dbReference type="Pfam" id="PF13244">
    <property type="entry name" value="MbhD"/>
    <property type="match status" value="1"/>
</dbReference>
<evidence type="ECO:0000256" key="12">
    <source>
        <dbReference type="ARBA" id="ARBA00023201"/>
    </source>
</evidence>
<keyword evidence="9" id="KW-0915">Sodium</keyword>
<evidence type="ECO:0000256" key="2">
    <source>
        <dbReference type="ARBA" id="ARBA00008483"/>
    </source>
</evidence>
<dbReference type="PANTHER" id="PTHR43373:SF1">
    <property type="entry name" value="NA(+)_H(+) ANTIPORTER SUBUNIT A"/>
    <property type="match status" value="1"/>
</dbReference>
<dbReference type="Pfam" id="PF00662">
    <property type="entry name" value="Proton_antipo_N"/>
    <property type="match status" value="1"/>
</dbReference>
<evidence type="ECO:0000313" key="20">
    <source>
        <dbReference type="Proteomes" id="UP001596142"/>
    </source>
</evidence>
<dbReference type="RefSeq" id="WP_385941323.1">
    <property type="nucleotide sequence ID" value="NZ_JBHSOZ010000005.1"/>
</dbReference>
<dbReference type="InterPro" id="IPR001516">
    <property type="entry name" value="Proton_antipo_N"/>
</dbReference>
<dbReference type="NCBIfam" id="TIGR00940">
    <property type="entry name" value="2a6301s01"/>
    <property type="match status" value="1"/>
</dbReference>
<dbReference type="PANTHER" id="PTHR43373">
    <property type="entry name" value="NA(+)/H(+) ANTIPORTER SUBUNIT"/>
    <property type="match status" value="1"/>
</dbReference>
<dbReference type="InterPro" id="IPR005663">
    <property type="entry name" value="MrpA/MnhA1/PhaAB"/>
</dbReference>
<organism evidence="19 20">
    <name type="scientific">Thalassorhabdus alkalitolerans</name>
    <dbReference type="NCBI Taxonomy" id="2282697"/>
    <lineage>
        <taxon>Bacteria</taxon>
        <taxon>Bacillati</taxon>
        <taxon>Bacillota</taxon>
        <taxon>Bacilli</taxon>
        <taxon>Bacillales</taxon>
        <taxon>Bacillaceae</taxon>
        <taxon>Thalassorhabdus</taxon>
    </lineage>
</organism>
<feature type="transmembrane region" description="Helical" evidence="14">
    <location>
        <begin position="534"/>
        <end position="551"/>
    </location>
</feature>
<evidence type="ECO:0000256" key="7">
    <source>
        <dbReference type="ARBA" id="ARBA00022781"/>
    </source>
</evidence>
<dbReference type="NCBIfam" id="NF009285">
    <property type="entry name" value="PRK12645.1"/>
    <property type="match status" value="1"/>
</dbReference>
<dbReference type="Proteomes" id="UP001596142">
    <property type="component" value="Unassembled WGS sequence"/>
</dbReference>
<feature type="transmembrane region" description="Helical" evidence="14">
    <location>
        <begin position="713"/>
        <end position="735"/>
    </location>
</feature>
<evidence type="ECO:0000256" key="4">
    <source>
        <dbReference type="ARBA" id="ARBA00022449"/>
    </source>
</evidence>
<evidence type="ECO:0000256" key="9">
    <source>
        <dbReference type="ARBA" id="ARBA00023053"/>
    </source>
</evidence>
<comment type="similarity">
    <text evidence="2">Belongs to the CPA3 antiporters (TC 2.A.63) subunit A family.</text>
</comment>
<evidence type="ECO:0000259" key="15">
    <source>
        <dbReference type="Pfam" id="PF00361"/>
    </source>
</evidence>
<feature type="transmembrane region" description="Helical" evidence="14">
    <location>
        <begin position="6"/>
        <end position="25"/>
    </location>
</feature>
<dbReference type="InterPro" id="IPR001750">
    <property type="entry name" value="ND/Mrp_TM"/>
</dbReference>
<dbReference type="InterPro" id="IPR046806">
    <property type="entry name" value="MrpA_C/MbhE"/>
</dbReference>
<keyword evidence="4" id="KW-0050">Antiport</keyword>
<keyword evidence="7" id="KW-0375">Hydrogen ion transport</keyword>
<feature type="transmembrane region" description="Helical" evidence="14">
    <location>
        <begin position="334"/>
        <end position="363"/>
    </location>
</feature>
<evidence type="ECO:0000256" key="5">
    <source>
        <dbReference type="ARBA" id="ARBA00022475"/>
    </source>
</evidence>
<keyword evidence="6 13" id="KW-0812">Transmembrane</keyword>
<dbReference type="EMBL" id="JBHSOZ010000005">
    <property type="protein sequence ID" value="MFC5713470.1"/>
    <property type="molecule type" value="Genomic_DNA"/>
</dbReference>
<comment type="caution">
    <text evidence="19">The sequence shown here is derived from an EMBL/GenBank/DDBJ whole genome shotgun (WGS) entry which is preliminary data.</text>
</comment>
<evidence type="ECO:0000256" key="11">
    <source>
        <dbReference type="ARBA" id="ARBA00023136"/>
    </source>
</evidence>
<feature type="domain" description="MrpA C-terminal/MbhD" evidence="17">
    <location>
        <begin position="640"/>
        <end position="703"/>
    </location>
</feature>